<dbReference type="OrthoDB" id="1078940at2"/>
<sequence>MVVAVAKERADFETGWVKPPYQIKGLDHLGVQAPGIEIYGQLLPGITNVTDRARYYSFYAWLFWQFEQKGWRAYREWQPMLRKAECLFALIALHHGQANVDDQSAYSGAMVGSAVLSNALQNLDTDGYLSLSVFSQADEGKTRYFKNPTGGLGQYYFGSLWQLGIMTGDSVSEAKLVEPVGTELAKAMDAGVDGDAFMALLEADRFTTADLDALHTFCPWVLKKSEAERHLLLSILMRGHVSPPENGQDEMTGARSASLAYIYWLAGQTRASKQTFENEKFRFLVYTQANEQGEQLAIPPGFQRVTGRWQAYQRHELFSVALQGLFFSLLRSADLLGATRTFPTTRALCAWFWTEGPGGAVIDANSDQPFGDWVIDQGETLPDLKNWRAADHEMDAAASVCKLSAMKSPNESMLSEIVVGALRILTALIVREENSVGYGSVEFRPNYLDNYPVNIDRWQRDFSAKLKAMSVREALILLSQEYCLNGHIRVGLRKLRQQGQNTFRFEVTERGLWVKEIPEAVETSPRLAQSIRILMDLGVLEEIDGSLSPVADPLMEPLQ</sequence>
<gene>
    <name evidence="1" type="ORF">KEHDKFFH_15340</name>
</gene>
<comment type="caution">
    <text evidence="1">The sequence shown here is derived from an EMBL/GenBank/DDBJ whole genome shotgun (WGS) entry which is preliminary data.</text>
</comment>
<keyword evidence="2" id="KW-1185">Reference proteome</keyword>
<evidence type="ECO:0000313" key="1">
    <source>
        <dbReference type="EMBL" id="PPI83337.1"/>
    </source>
</evidence>
<dbReference type="EMBL" id="PSSX01000015">
    <property type="protein sequence ID" value="PPI83337.1"/>
    <property type="molecule type" value="Genomic_DNA"/>
</dbReference>
<dbReference type="AlphaFoldDB" id="A0A2S5Z7J1"/>
<accession>A0A2S5Z7J1</accession>
<reference evidence="1 2" key="1">
    <citation type="submission" date="2018-01" db="EMBL/GenBank/DDBJ databases">
        <title>Complete genome sequences of the type strains of Marinobacter flavimaris and Marinobacter maroccanus.</title>
        <authorList>
            <person name="Palau M."/>
            <person name="Boujida N."/>
            <person name="Manresa A."/>
            <person name="Minana-Galbis D."/>
        </authorList>
    </citation>
    <scope>NUCLEOTIDE SEQUENCE [LARGE SCALE GENOMIC DNA]</scope>
    <source>
        <strain evidence="1 2">N4</strain>
    </source>
</reference>
<dbReference type="Proteomes" id="UP000239917">
    <property type="component" value="Unassembled WGS sequence"/>
</dbReference>
<evidence type="ECO:0000313" key="2">
    <source>
        <dbReference type="Proteomes" id="UP000239917"/>
    </source>
</evidence>
<organism evidence="1 2">
    <name type="scientific">Marinobacter maroccanus</name>
    <dbReference type="NCBI Taxonomy" id="2055143"/>
    <lineage>
        <taxon>Bacteria</taxon>
        <taxon>Pseudomonadati</taxon>
        <taxon>Pseudomonadota</taxon>
        <taxon>Gammaproteobacteria</taxon>
        <taxon>Pseudomonadales</taxon>
        <taxon>Marinobacteraceae</taxon>
        <taxon>Marinobacter</taxon>
    </lineage>
</organism>
<protein>
    <submittedName>
        <fullName evidence="1">Uncharacterized protein</fullName>
    </submittedName>
</protein>
<proteinExistence type="predicted"/>
<name>A0A2S5Z7J1_9GAMM</name>
<dbReference type="RefSeq" id="WP_104322710.1">
    <property type="nucleotide sequence ID" value="NZ_PSSX01000015.1"/>
</dbReference>